<name>A0ACC3NHM7_9PEZI</name>
<reference evidence="1" key="1">
    <citation type="submission" date="2023-07" db="EMBL/GenBank/DDBJ databases">
        <title>Black Yeasts Isolated from many extreme environments.</title>
        <authorList>
            <person name="Coleine C."/>
            <person name="Stajich J.E."/>
            <person name="Selbmann L."/>
        </authorList>
    </citation>
    <scope>NUCLEOTIDE SEQUENCE</scope>
    <source>
        <strain evidence="1">CCFEE 5714</strain>
    </source>
</reference>
<protein>
    <submittedName>
        <fullName evidence="1">Uncharacterized protein</fullName>
    </submittedName>
</protein>
<comment type="caution">
    <text evidence="1">The sequence shown here is derived from an EMBL/GenBank/DDBJ whole genome shotgun (WGS) entry which is preliminary data.</text>
</comment>
<gene>
    <name evidence="1" type="ORF">LTR37_006024</name>
</gene>
<keyword evidence="2" id="KW-1185">Reference proteome</keyword>
<evidence type="ECO:0000313" key="2">
    <source>
        <dbReference type="Proteomes" id="UP001281147"/>
    </source>
</evidence>
<sequence length="173" mass="19090">MFSTFSLYMVMVIITLTTLTSAAPVQTVQLNAGLPFEVTNTKINKVPGGNVTIAFTAYNPDPLAANATEICTGSWKTGTRGFETERYTLCDGNGTFAWNMAHFDSIESFVLNIEHRFHDPSVGDPPYNYVTNFGRANLTTSTMTCMGKRRKNCAQIVETVIKAPIYATIAKRR</sequence>
<accession>A0ACC3NHM7</accession>
<organism evidence="1 2">
    <name type="scientific">Vermiconidia calcicola</name>
    <dbReference type="NCBI Taxonomy" id="1690605"/>
    <lineage>
        <taxon>Eukaryota</taxon>
        <taxon>Fungi</taxon>
        <taxon>Dikarya</taxon>
        <taxon>Ascomycota</taxon>
        <taxon>Pezizomycotina</taxon>
        <taxon>Dothideomycetes</taxon>
        <taxon>Dothideomycetidae</taxon>
        <taxon>Mycosphaerellales</taxon>
        <taxon>Extremaceae</taxon>
        <taxon>Vermiconidia</taxon>
    </lineage>
</organism>
<evidence type="ECO:0000313" key="1">
    <source>
        <dbReference type="EMBL" id="KAK3716969.1"/>
    </source>
</evidence>
<dbReference type="EMBL" id="JAUTXU010000039">
    <property type="protein sequence ID" value="KAK3716969.1"/>
    <property type="molecule type" value="Genomic_DNA"/>
</dbReference>
<dbReference type="Proteomes" id="UP001281147">
    <property type="component" value="Unassembled WGS sequence"/>
</dbReference>
<proteinExistence type="predicted"/>